<organism evidence="3 4">
    <name type="scientific">Octodon degus</name>
    <name type="common">Degu</name>
    <name type="synonym">Sciurus degus</name>
    <dbReference type="NCBI Taxonomy" id="10160"/>
    <lineage>
        <taxon>Eukaryota</taxon>
        <taxon>Metazoa</taxon>
        <taxon>Chordata</taxon>
        <taxon>Craniata</taxon>
        <taxon>Vertebrata</taxon>
        <taxon>Euteleostomi</taxon>
        <taxon>Mammalia</taxon>
        <taxon>Eutheria</taxon>
        <taxon>Euarchontoglires</taxon>
        <taxon>Glires</taxon>
        <taxon>Rodentia</taxon>
        <taxon>Hystricomorpha</taxon>
        <taxon>Octodontidae</taxon>
        <taxon>Octodon</taxon>
    </lineage>
</organism>
<evidence type="ECO:0000313" key="3">
    <source>
        <dbReference type="Proteomes" id="UP000515203"/>
    </source>
</evidence>
<dbReference type="SUPFAM" id="SSF53474">
    <property type="entry name" value="alpha/beta-Hydrolases"/>
    <property type="match status" value="1"/>
</dbReference>
<dbReference type="GeneID" id="101562311"/>
<proteinExistence type="predicted"/>
<keyword evidence="1" id="KW-0378">Hydrolase</keyword>
<sequence>MTVALILPVAACVFSLGVGLWVICSQLMTEDIPAEVDNPWKLRIFSYIFQLMMTWGMIFEKLGFCYRTEFVSFLHDLPPLKKHPGVVVTDLHFGTIPVKLYRPETPSSRPRPGVIFFHGGGSVVGSLKTHHNFCSHLCKKSDSVVLAVRYHKSPRHKFPQMMKDCTVATIHFLKSLDLCGVDPARVIVCGDSVGGGLAALTCQLFVNRPDLPKIRAQILIYAVLQALDFQSPSFQQNRNIPMLTWDFAFYCWCSYLDISPTWKSIVEKGAHLPPEVWEKYRKWLGPENIPERFKKRGYQSKPFEPVNEDAYLETRLARQWTCSPLIAEDNIVSQLPEACIVSCEYDLLCDHSLLYKKRLEDLGVPVTWHHVENGFHGMLTNIEKGFFHFPSSLRILDVIVDFIKGL</sequence>
<dbReference type="InParanoid" id="A0A6P3FZC4"/>
<evidence type="ECO:0000259" key="2">
    <source>
        <dbReference type="Pfam" id="PF07859"/>
    </source>
</evidence>
<dbReference type="Pfam" id="PF07859">
    <property type="entry name" value="Abhydrolase_3"/>
    <property type="match status" value="2"/>
</dbReference>
<dbReference type="InterPro" id="IPR050300">
    <property type="entry name" value="GDXG_lipolytic_enzyme"/>
</dbReference>
<dbReference type="InterPro" id="IPR029058">
    <property type="entry name" value="AB_hydrolase_fold"/>
</dbReference>
<dbReference type="Proteomes" id="UP000515203">
    <property type="component" value="Unplaced"/>
</dbReference>
<dbReference type="RefSeq" id="XP_004648009.2">
    <property type="nucleotide sequence ID" value="XM_004647952.2"/>
</dbReference>
<dbReference type="PANTHER" id="PTHR48081">
    <property type="entry name" value="AB HYDROLASE SUPERFAMILY PROTEIN C4A8.06C"/>
    <property type="match status" value="1"/>
</dbReference>
<feature type="domain" description="Alpha/beta hydrolase fold-3" evidence="2">
    <location>
        <begin position="309"/>
        <end position="379"/>
    </location>
</feature>
<protein>
    <submittedName>
        <fullName evidence="4">Arylacetamide deacetylase-like 3</fullName>
    </submittedName>
</protein>
<feature type="domain" description="Alpha/beta hydrolase fold-3" evidence="2">
    <location>
        <begin position="114"/>
        <end position="257"/>
    </location>
</feature>
<dbReference type="Gene3D" id="3.40.50.1820">
    <property type="entry name" value="alpha/beta hydrolase"/>
    <property type="match status" value="1"/>
</dbReference>
<reference evidence="4" key="1">
    <citation type="submission" date="2025-08" db="UniProtKB">
        <authorList>
            <consortium name="RefSeq"/>
        </authorList>
    </citation>
    <scope>IDENTIFICATION</scope>
</reference>
<dbReference type="CTD" id="126767"/>
<name>A0A6P3FZC4_OCTDE</name>
<evidence type="ECO:0000256" key="1">
    <source>
        <dbReference type="ARBA" id="ARBA00022801"/>
    </source>
</evidence>
<dbReference type="AlphaFoldDB" id="A0A6P3FZC4"/>
<dbReference type="PANTHER" id="PTHR48081:SF32">
    <property type="entry name" value="ALPHA_BETA HYDROLASE FOLD-3 DOMAIN-CONTAINING PROTEIN"/>
    <property type="match status" value="1"/>
</dbReference>
<dbReference type="OMA" id="TLWVICS"/>
<accession>A0A6P3FZC4</accession>
<dbReference type="InterPro" id="IPR013094">
    <property type="entry name" value="AB_hydrolase_3"/>
</dbReference>
<dbReference type="GO" id="GO:0016787">
    <property type="term" value="F:hydrolase activity"/>
    <property type="evidence" value="ECO:0007669"/>
    <property type="project" value="UniProtKB-KW"/>
</dbReference>
<keyword evidence="3" id="KW-1185">Reference proteome</keyword>
<dbReference type="OrthoDB" id="408631at2759"/>
<gene>
    <name evidence="4" type="primary">Aadacl3</name>
</gene>
<evidence type="ECO:0000313" key="4">
    <source>
        <dbReference type="RefSeq" id="XP_004648009.2"/>
    </source>
</evidence>